<proteinExistence type="predicted"/>
<evidence type="ECO:0000259" key="1">
    <source>
        <dbReference type="PROSITE" id="PS51789"/>
    </source>
</evidence>
<dbReference type="Pfam" id="PF11648">
    <property type="entry name" value="RIG-I_C-RD"/>
    <property type="match status" value="1"/>
</dbReference>
<dbReference type="PANTHER" id="PTHR14074:SF16">
    <property type="entry name" value="ANTIVIRAL INNATE IMMUNE RESPONSE RECEPTOR RIG-I"/>
    <property type="match status" value="1"/>
</dbReference>
<dbReference type="SUPFAM" id="SSF52540">
    <property type="entry name" value="P-loop containing nucleoside triphosphate hydrolases"/>
    <property type="match status" value="1"/>
</dbReference>
<dbReference type="InterPro" id="IPR021673">
    <property type="entry name" value="RLR_CTR"/>
</dbReference>
<dbReference type="STRING" id="6248.A0A0K0EJ10"/>
<dbReference type="Gene3D" id="2.170.150.30">
    <property type="entry name" value="RIG-I-like receptor, C-terminal regulatory domain"/>
    <property type="match status" value="1"/>
</dbReference>
<dbReference type="PANTHER" id="PTHR14074">
    <property type="entry name" value="HELICASE WITH DEATH DOMAIN-RELATED"/>
    <property type="match status" value="1"/>
</dbReference>
<sequence>MAFEGDFIIDLNNLPLSHFYTYKYEIIEYFMVPNADKWLKEFLSKAKTEHDASKIFEICTKGRFNTCKMYYEYFSPHYDEQFIIDALEVLPDTIKERALLKNIPQCSLPLYSQLFSKKYDERLFEKILSCTKWYDIYEKFNMIPKYQSFCEKIKKQLDMYPGFTDYLGCVFLRELPYVDYFNNIEENWYYDLRVAYAESDLNRSILMEFNPNFILFMKGIKIKREMDEANKKRILGNSLHNKSVELPEVPEKIRYQNEYMNYLPNSSKKAVGVLQPLKSYQLELVSSVDKDTDNHIAWIPKKAGKNSIISHIAINNFQLYCKEKKLTRMLILVPHFKYVYNFKNHLRGLCSHLLNIEGVGDFENNFNNINGIMAHDLVIMSGQMFYDLLKVNNSSYRLYFQDFSLIFFDRCEEAIETHAYYSIMKLYNENKYNKPKLIGITEYLGKHFENNEESSMDKLADLCHTFRCNKIDIVKDNIEDFYKDVPKGFQEIVLCLSTPNYFNQMIIRESYTIEKAINKYLCELTGDKNYEEHKFPSIEESDTYEAYLNNIIQTIQQQPDENIKKTLLSAINFLSCLVFTFSLHSVITMEYPLEHCITKLRHLIQNCDENLLLSKVLLQSHNRILKIHSDTSYEKAREERSFPLLRLGHFIKQSIKKNAKSKILIRVNNEILALALDRWLTNNDFRKKHNCSHTYVINLSDYHPESEDQVTFYQERMKKFKDGKVNILITTDISQEDINLNIVDCFISYNCPVTYNKPTGDFKAIDGYPKNMVLIVSEGLLQLDDQKRFEKDRMINCVVRRLRRTTDDQFKCFIEERVRINEIINKNHLEIMKEISNNVQNTEYEIKCSSCMTYLCLSKDIGIFDKISNVIVNPNIWSKVIYVTDKHYKYTRTIMRVGLVYCKACKGQSSGEINENNALGIIIKIRQGFFIKLIAKDVIFIDTVTKKEHYKKEWNAIENNLFLANEISEENYLKYCHETMCCDPEMHLLFTKKMSNYINICRSSVIHKDL</sequence>
<feature type="domain" description="RLR CTR" evidence="1">
    <location>
        <begin position="834"/>
        <end position="971"/>
    </location>
</feature>
<dbReference type="InterPro" id="IPR038557">
    <property type="entry name" value="RLR_C_sf"/>
</dbReference>
<dbReference type="InterPro" id="IPR051363">
    <property type="entry name" value="RLR_Helicase"/>
</dbReference>
<dbReference type="PROSITE" id="PS51789">
    <property type="entry name" value="RLR_CTR"/>
    <property type="match status" value="1"/>
</dbReference>
<reference evidence="2" key="1">
    <citation type="submission" date="2015-08" db="UniProtKB">
        <authorList>
            <consortium name="WormBaseParasite"/>
        </authorList>
    </citation>
    <scope>IDENTIFICATION</scope>
</reference>
<dbReference type="GO" id="GO:0005737">
    <property type="term" value="C:cytoplasm"/>
    <property type="evidence" value="ECO:0007669"/>
    <property type="project" value="TreeGrafter"/>
</dbReference>
<name>A0A0K0EJ10_STRER</name>
<dbReference type="Gene3D" id="3.40.50.300">
    <property type="entry name" value="P-loop containing nucleotide triphosphate hydrolases"/>
    <property type="match status" value="2"/>
</dbReference>
<dbReference type="WBParaSite" id="SSTP_0000946100.1">
    <property type="protein sequence ID" value="SSTP_0000946100.1"/>
    <property type="gene ID" value="SSTP_0000946100"/>
</dbReference>
<accession>A0A0K0EJ10</accession>
<organism evidence="2">
    <name type="scientific">Strongyloides stercoralis</name>
    <name type="common">Threadworm</name>
    <dbReference type="NCBI Taxonomy" id="6248"/>
    <lineage>
        <taxon>Eukaryota</taxon>
        <taxon>Metazoa</taxon>
        <taxon>Ecdysozoa</taxon>
        <taxon>Nematoda</taxon>
        <taxon>Chromadorea</taxon>
        <taxon>Rhabditida</taxon>
        <taxon>Tylenchina</taxon>
        <taxon>Panagrolaimomorpha</taxon>
        <taxon>Strongyloidoidea</taxon>
        <taxon>Strongyloididae</taxon>
        <taxon>Strongyloides</taxon>
    </lineage>
</organism>
<dbReference type="InterPro" id="IPR027417">
    <property type="entry name" value="P-loop_NTPase"/>
</dbReference>
<dbReference type="AlphaFoldDB" id="A0A0K0EJ10"/>
<evidence type="ECO:0000313" key="2">
    <source>
        <dbReference type="WBParaSite" id="SSTP_0000946100.1"/>
    </source>
</evidence>
<protein>
    <submittedName>
        <fullName evidence="2">RLR CTR domain-containing protein</fullName>
    </submittedName>
</protein>